<comment type="caution">
    <text evidence="3">The sequence shown here is derived from an EMBL/GenBank/DDBJ whole genome shotgun (WGS) entry which is preliminary data.</text>
</comment>
<evidence type="ECO:0000313" key="3">
    <source>
        <dbReference type="EMBL" id="RJL24719.1"/>
    </source>
</evidence>
<evidence type="ECO:0000313" key="4">
    <source>
        <dbReference type="Proteomes" id="UP000265768"/>
    </source>
</evidence>
<keyword evidence="4" id="KW-1185">Reference proteome</keyword>
<feature type="domain" description="Hydantoinase/oxoprolinase N-terminal" evidence="2">
    <location>
        <begin position="147"/>
        <end position="209"/>
    </location>
</feature>
<dbReference type="InterPro" id="IPR045079">
    <property type="entry name" value="Oxoprolinase-like"/>
</dbReference>
<feature type="compositionally biased region" description="Low complexity" evidence="1">
    <location>
        <begin position="80"/>
        <end position="93"/>
    </location>
</feature>
<proteinExistence type="predicted"/>
<organism evidence="3 4">
    <name type="scientific">Bailinhaonella thermotolerans</name>
    <dbReference type="NCBI Taxonomy" id="1070861"/>
    <lineage>
        <taxon>Bacteria</taxon>
        <taxon>Bacillati</taxon>
        <taxon>Actinomycetota</taxon>
        <taxon>Actinomycetes</taxon>
        <taxon>Streptosporangiales</taxon>
        <taxon>Streptosporangiaceae</taxon>
        <taxon>Bailinhaonella</taxon>
    </lineage>
</organism>
<gene>
    <name evidence="3" type="ORF">D5H75_28390</name>
</gene>
<evidence type="ECO:0000259" key="2">
    <source>
        <dbReference type="Pfam" id="PF05378"/>
    </source>
</evidence>
<dbReference type="PANTHER" id="PTHR11365:SF10">
    <property type="entry name" value="HYDANTOINASE_OXOPROLINASE"/>
    <property type="match status" value="1"/>
</dbReference>
<name>A0A3A4A9K5_9ACTN</name>
<sequence>MRLGVDAGRVATKVAALRDGALVVGVSVPARGGVAVSLRRALTALRESPALRDSLHLGDAPGLGGGPGPRGSADRRDSRGSPGSPGVRASAPGPGAGGPYGGAEAVVVTADLPAGELEPVGVLRIGAPAHAALGPLAGWPERVRGASRTAVVRGGHTLTGFPLAPLDRDAVRAFAAEAGRAGLTSFAVTAAGSPTSAAHELAAAALIAAEVPGARITLSYEFGRPGLRERENSAVLNAALRPAAERLADEAGDVLARAGIGAPLCFARNAGGLVGAEYYRRYPVVAHASAAGSALAGAVRLAGVDSAIVADASPREVRLGVVEAGRPRPGPGGGADLPGLSPGGVPLNMSLPMLRRAVLPAGREELLEGVAALRRAAPGLPSLLVGGACRKAGDAGGADRAGERPDVAAALGPDWTVPAGAELAGAVGAAAAQVSAEVERIVYATGRAELEHELADARDEALARVVSAGAAPGSARVASVSRNPLSYLPDGLYRVRVVAAGTTG</sequence>
<reference evidence="3 4" key="1">
    <citation type="submission" date="2018-09" db="EMBL/GenBank/DDBJ databases">
        <title>YIM 75507 draft genome.</title>
        <authorList>
            <person name="Tang S."/>
            <person name="Feng Y."/>
        </authorList>
    </citation>
    <scope>NUCLEOTIDE SEQUENCE [LARGE SCALE GENOMIC DNA]</scope>
    <source>
        <strain evidence="3 4">YIM 75507</strain>
    </source>
</reference>
<dbReference type="RefSeq" id="WP_119929636.1">
    <property type="nucleotide sequence ID" value="NZ_QZEY01000014.1"/>
</dbReference>
<dbReference type="AlphaFoldDB" id="A0A3A4A9K5"/>
<evidence type="ECO:0000256" key="1">
    <source>
        <dbReference type="SAM" id="MobiDB-lite"/>
    </source>
</evidence>
<accession>A0A3A4A9K5</accession>
<dbReference type="InterPro" id="IPR008040">
    <property type="entry name" value="Hydant_A_N"/>
</dbReference>
<protein>
    <recommendedName>
        <fullName evidence="2">Hydantoinase/oxoprolinase N-terminal domain-containing protein</fullName>
    </recommendedName>
</protein>
<dbReference type="Pfam" id="PF05378">
    <property type="entry name" value="Hydant_A_N"/>
    <property type="match status" value="1"/>
</dbReference>
<dbReference type="GO" id="GO:0016787">
    <property type="term" value="F:hydrolase activity"/>
    <property type="evidence" value="ECO:0007669"/>
    <property type="project" value="InterPro"/>
</dbReference>
<dbReference type="EMBL" id="QZEY01000014">
    <property type="protein sequence ID" value="RJL24719.1"/>
    <property type="molecule type" value="Genomic_DNA"/>
</dbReference>
<dbReference type="Proteomes" id="UP000265768">
    <property type="component" value="Unassembled WGS sequence"/>
</dbReference>
<dbReference type="PANTHER" id="PTHR11365">
    <property type="entry name" value="5-OXOPROLINASE RELATED"/>
    <property type="match status" value="1"/>
</dbReference>
<dbReference type="OrthoDB" id="9768323at2"/>
<feature type="region of interest" description="Disordered" evidence="1">
    <location>
        <begin position="53"/>
        <end position="98"/>
    </location>
</feature>